<dbReference type="PANTHER" id="PTHR47471">
    <property type="entry name" value="GYF DOMAIN-CONTAINING PROTEIN"/>
    <property type="match status" value="1"/>
</dbReference>
<evidence type="ECO:0000256" key="1">
    <source>
        <dbReference type="SAM" id="MobiDB-lite"/>
    </source>
</evidence>
<organism evidence="2 3">
    <name type="scientific">Abeliophyllum distichum</name>
    <dbReference type="NCBI Taxonomy" id="126358"/>
    <lineage>
        <taxon>Eukaryota</taxon>
        <taxon>Viridiplantae</taxon>
        <taxon>Streptophyta</taxon>
        <taxon>Embryophyta</taxon>
        <taxon>Tracheophyta</taxon>
        <taxon>Spermatophyta</taxon>
        <taxon>Magnoliopsida</taxon>
        <taxon>eudicotyledons</taxon>
        <taxon>Gunneridae</taxon>
        <taxon>Pentapetalae</taxon>
        <taxon>asterids</taxon>
        <taxon>lamiids</taxon>
        <taxon>Lamiales</taxon>
        <taxon>Oleaceae</taxon>
        <taxon>Forsythieae</taxon>
        <taxon>Abeliophyllum</taxon>
    </lineage>
</organism>
<keyword evidence="3" id="KW-1185">Reference proteome</keyword>
<dbReference type="PANTHER" id="PTHR47471:SF1">
    <property type="entry name" value="PROTEIN ESSENTIAL FOR POTEXVIRUS ACCUMULATION 1"/>
    <property type="match status" value="1"/>
</dbReference>
<evidence type="ECO:0000313" key="3">
    <source>
        <dbReference type="Proteomes" id="UP001604336"/>
    </source>
</evidence>
<dbReference type="EMBL" id="JBFOLK010000007">
    <property type="protein sequence ID" value="KAL2498379.1"/>
    <property type="molecule type" value="Genomic_DNA"/>
</dbReference>
<comment type="caution">
    <text evidence="2">The sequence shown here is derived from an EMBL/GenBank/DDBJ whole genome shotgun (WGS) entry which is preliminary data.</text>
</comment>
<name>A0ABD1SC89_9LAMI</name>
<evidence type="ECO:0000313" key="2">
    <source>
        <dbReference type="EMBL" id="KAL2498379.1"/>
    </source>
</evidence>
<feature type="region of interest" description="Disordered" evidence="1">
    <location>
        <begin position="52"/>
        <end position="114"/>
    </location>
</feature>
<protein>
    <submittedName>
        <fullName evidence="2">GYF domain-containing protein</fullName>
    </submittedName>
</protein>
<reference evidence="3" key="1">
    <citation type="submission" date="2024-07" db="EMBL/GenBank/DDBJ databases">
        <title>Two chromosome-level genome assemblies of Korean endemic species Abeliophyllum distichum and Forsythia ovata (Oleaceae).</title>
        <authorList>
            <person name="Jang H."/>
        </authorList>
    </citation>
    <scope>NUCLEOTIDE SEQUENCE [LARGE SCALE GENOMIC DNA]</scope>
</reference>
<proteinExistence type="predicted"/>
<accession>A0ABD1SC89</accession>
<dbReference type="AlphaFoldDB" id="A0ABD1SC89"/>
<sequence length="114" mass="12457">MQLPWLQRQHVVNDSLAQQKLLSSIADNTSLQHHPQNVELMSILQGLPERSMAGVNNGTGGWSNFPVQGGLDPLQDKLDMQHGQNFPAQAAFRDPAPEATAAESPLNKFASPIY</sequence>
<dbReference type="Proteomes" id="UP001604336">
    <property type="component" value="Unassembled WGS sequence"/>
</dbReference>
<gene>
    <name evidence="2" type="ORF">Adt_23929</name>
</gene>